<dbReference type="InterPro" id="IPR014001">
    <property type="entry name" value="Helicase_ATP-bd"/>
</dbReference>
<feature type="domain" description="Helicase ATP-binding" evidence="3">
    <location>
        <begin position="568"/>
        <end position="733"/>
    </location>
</feature>
<dbReference type="GO" id="GO:0004386">
    <property type="term" value="F:helicase activity"/>
    <property type="evidence" value="ECO:0007669"/>
    <property type="project" value="UniProtKB-KW"/>
</dbReference>
<dbReference type="InterPro" id="IPR038718">
    <property type="entry name" value="SNF2-like_sf"/>
</dbReference>
<dbReference type="Pfam" id="PF00176">
    <property type="entry name" value="SNF2-rel_dom"/>
    <property type="match status" value="1"/>
</dbReference>
<dbReference type="CDD" id="cd18793">
    <property type="entry name" value="SF2_C_SNF"/>
    <property type="match status" value="1"/>
</dbReference>
<organism evidence="5 6">
    <name type="scientific">Naasia lichenicola</name>
    <dbReference type="NCBI Taxonomy" id="2565933"/>
    <lineage>
        <taxon>Bacteria</taxon>
        <taxon>Bacillati</taxon>
        <taxon>Actinomycetota</taxon>
        <taxon>Actinomycetes</taxon>
        <taxon>Micrococcales</taxon>
        <taxon>Microbacteriaceae</taxon>
        <taxon>Naasia</taxon>
    </lineage>
</organism>
<keyword evidence="6" id="KW-1185">Reference proteome</keyword>
<dbReference type="SUPFAM" id="SSF52540">
    <property type="entry name" value="P-loop containing nucleoside triphosphate hydrolases"/>
    <property type="match status" value="2"/>
</dbReference>
<proteinExistence type="predicted"/>
<dbReference type="InterPro" id="IPR027417">
    <property type="entry name" value="P-loop_NTPase"/>
</dbReference>
<gene>
    <name evidence="5" type="ORF">E6C64_02860</name>
</gene>
<sequence>MAEPDPAQPDSAETSAAADAVPDWRNAVEALTAGRPSGSRSRRALIPMALHFELRQVVPSRGWWQTPTADSAIAPGPNANLRLAARPVVRSPAGNWTRSNIGWNNVGFHTTRLSLNPEHQGWLAQFLALARSARETLGFSEQNWIYLDDLTSPTLWPFLATASEAGVQLISGKQAAPVAVGRDATIAIEIRTVSSTDSASSSDVGNPGDLHVSPAVRIDSRIHPVTATRLIGDHGVYSWTIERNSDTATSRIVIAPLTAQVTDEQRRLLASPETVIVPAADADEFLSTYYPKLRRTIDVSSPDASVALPRQIPPVLLLSLSYSPKDVLRLEWHWQYPEGTVGVPITTADDETFRDPRAEQRILETLPPEISAQAHLPPQTLEGIATAEFTAVELPSIRRIDGIRIESSGKHPDYREITDEPKLVISTVESHKRDWFDLGVMVTVQGRTIPFQPIFKAMAKGAGKLKLTDGSYLSLKQPVFDRLRTLIDESVFLGEWETGKVQVSKYQANIWRDFEDLADETDQAVAWKEAVRTLAQLEAPADTEPTALPIGLDATLRPYQHEGFSWLAFLWKHQLGGVLADDMGLGKTIQALSLIAHAIETRDPDDARPFLVVAPTSVTSNWLAEAARFVPQLTTVGITETERKSGTKVVEIADGADIVVTSYALFRLDFAGYQKVGWSGLILDEAQFVKNADTKAHENAVALDTSFKLAITGTPMENSLTDLWSMFRITSPGLFPSGRKFREEYVRPVDAGHGALPLARLKKRIRPFMLRRTKDVVAKDLPEKQEQELFIDLTPEHRRLYDTFLQRERQKLFGLIDDLDRNRFIVFRSLTLLRLLALDASLLGDEYSDIPSSKLDALLEQLEDVIGNGHRALVFSQFTGFLGKAADRLKAAGIPFEYLDGSTTHRPEVIDRFRNGDAPVFLISLKAGGFGLNLTEADYVFLLDPWWNPAAEEQAIDRTHRIGQTRSVNVYRMVATGTIEEKVMALKEQKARLFDAVIDDDEMFSSSLTANDIRGLLDD</sequence>
<keyword evidence="5" id="KW-0067">ATP-binding</keyword>
<evidence type="ECO:0000259" key="3">
    <source>
        <dbReference type="PROSITE" id="PS51192"/>
    </source>
</evidence>
<dbReference type="EMBL" id="SSSM01000001">
    <property type="protein sequence ID" value="THG33310.1"/>
    <property type="molecule type" value="Genomic_DNA"/>
</dbReference>
<dbReference type="Gene3D" id="3.40.50.10810">
    <property type="entry name" value="Tandem AAA-ATPase domain"/>
    <property type="match status" value="1"/>
</dbReference>
<feature type="domain" description="Helicase C-terminal" evidence="4">
    <location>
        <begin position="854"/>
        <end position="1019"/>
    </location>
</feature>
<dbReference type="InterPro" id="IPR049730">
    <property type="entry name" value="SNF2/RAD54-like_C"/>
</dbReference>
<comment type="caution">
    <text evidence="5">The sequence shown here is derived from an EMBL/GenBank/DDBJ whole genome shotgun (WGS) entry which is preliminary data.</text>
</comment>
<evidence type="ECO:0000259" key="4">
    <source>
        <dbReference type="PROSITE" id="PS51194"/>
    </source>
</evidence>
<dbReference type="InterPro" id="IPR000330">
    <property type="entry name" value="SNF2_N"/>
</dbReference>
<dbReference type="RefSeq" id="WP_136426092.1">
    <property type="nucleotide sequence ID" value="NZ_SSSM01000001.1"/>
</dbReference>
<dbReference type="AlphaFoldDB" id="A0A4S4FRL9"/>
<evidence type="ECO:0000256" key="2">
    <source>
        <dbReference type="SAM" id="MobiDB-lite"/>
    </source>
</evidence>
<dbReference type="InterPro" id="IPR001650">
    <property type="entry name" value="Helicase_C-like"/>
</dbReference>
<dbReference type="GO" id="GO:0005524">
    <property type="term" value="F:ATP binding"/>
    <property type="evidence" value="ECO:0007669"/>
    <property type="project" value="InterPro"/>
</dbReference>
<dbReference type="Pfam" id="PF00271">
    <property type="entry name" value="Helicase_C"/>
    <property type="match status" value="1"/>
</dbReference>
<evidence type="ECO:0000313" key="5">
    <source>
        <dbReference type="EMBL" id="THG33310.1"/>
    </source>
</evidence>
<dbReference type="Gene3D" id="3.40.50.300">
    <property type="entry name" value="P-loop containing nucleotide triphosphate hydrolases"/>
    <property type="match status" value="1"/>
</dbReference>
<dbReference type="PROSITE" id="PS51194">
    <property type="entry name" value="HELICASE_CTER"/>
    <property type="match status" value="1"/>
</dbReference>
<dbReference type="OrthoDB" id="9760715at2"/>
<dbReference type="PANTHER" id="PTHR10799">
    <property type="entry name" value="SNF2/RAD54 HELICASE FAMILY"/>
    <property type="match status" value="1"/>
</dbReference>
<dbReference type="SMART" id="SM00490">
    <property type="entry name" value="HELICc"/>
    <property type="match status" value="1"/>
</dbReference>
<dbReference type="CDD" id="cd18012">
    <property type="entry name" value="DEXQc_arch_SWI2_SNF2"/>
    <property type="match status" value="1"/>
</dbReference>
<dbReference type="PROSITE" id="PS51192">
    <property type="entry name" value="HELICASE_ATP_BIND_1"/>
    <property type="match status" value="1"/>
</dbReference>
<dbReference type="GO" id="GO:0016787">
    <property type="term" value="F:hydrolase activity"/>
    <property type="evidence" value="ECO:0007669"/>
    <property type="project" value="UniProtKB-KW"/>
</dbReference>
<evidence type="ECO:0000313" key="6">
    <source>
        <dbReference type="Proteomes" id="UP000309133"/>
    </source>
</evidence>
<keyword evidence="5" id="KW-0347">Helicase</keyword>
<keyword evidence="1" id="KW-0378">Hydrolase</keyword>
<dbReference type="SMART" id="SM00487">
    <property type="entry name" value="DEXDc"/>
    <property type="match status" value="1"/>
</dbReference>
<keyword evidence="5" id="KW-0547">Nucleotide-binding</keyword>
<feature type="region of interest" description="Disordered" evidence="2">
    <location>
        <begin position="1"/>
        <end position="23"/>
    </location>
</feature>
<reference evidence="5 6" key="1">
    <citation type="submission" date="2019-04" db="EMBL/GenBank/DDBJ databases">
        <authorList>
            <person name="Jiang L."/>
        </authorList>
    </citation>
    <scope>NUCLEOTIDE SEQUENCE [LARGE SCALE GENOMIC DNA]</scope>
    <source>
        <strain evidence="5 6">YIM 131853</strain>
    </source>
</reference>
<dbReference type="Proteomes" id="UP000309133">
    <property type="component" value="Unassembled WGS sequence"/>
</dbReference>
<accession>A0A4S4FRL9</accession>
<protein>
    <submittedName>
        <fullName evidence="5">DEAD/DEAH box helicase</fullName>
    </submittedName>
</protein>
<evidence type="ECO:0000256" key="1">
    <source>
        <dbReference type="ARBA" id="ARBA00022801"/>
    </source>
</evidence>
<name>A0A4S4FRL9_9MICO</name>